<dbReference type="Pfam" id="PF12937">
    <property type="entry name" value="F-box-like"/>
    <property type="match status" value="1"/>
</dbReference>
<dbReference type="Gene3D" id="1.20.1280.50">
    <property type="match status" value="1"/>
</dbReference>
<sequence>GVKSVLGASPSHPRRPPLLPRPANPSPSPPPPPMEEEEEEEVEIRDWAGMPSDALFAVFGKLDVADILAGAGRACRAWRRLADGDAALWRRLDMTHHGDILETEEAEAMARAAVDRAAGTLQSFCADTFVTDALLAYISSRASLLKSLQLSLCDEVSNEALAEAVKGFPQLEELDITFCSLNSNVCESVGRACPRLKSFRLNERWTMLQRGFAAFEGMDDDTGALGIASSMPELRDLQLIGNNLTNVGLAAILDNCPRLESLDVRRCCNLQMDDAMRSKCARIRNLRLPQDSISDFKYRAYIASSDDYPGSDFEVDVYDDLLDVVTDEEDAEFDDMDDYLDEAGSDADMYDDVFGDV</sequence>
<dbReference type="AlphaFoldDB" id="F2DL76"/>
<dbReference type="PANTHER" id="PTHR38926:SF2">
    <property type="entry name" value="F-BOX_LRR-REPEAT PROTEIN 21-RELATED"/>
    <property type="match status" value="1"/>
</dbReference>
<evidence type="ECO:0000259" key="2">
    <source>
        <dbReference type="PROSITE" id="PS50181"/>
    </source>
</evidence>
<accession>F2DL76</accession>
<dbReference type="PROSITE" id="PS50181">
    <property type="entry name" value="FBOX"/>
    <property type="match status" value="1"/>
</dbReference>
<dbReference type="Gene3D" id="3.80.10.10">
    <property type="entry name" value="Ribonuclease Inhibitor"/>
    <property type="match status" value="1"/>
</dbReference>
<feature type="domain" description="F-box" evidence="2">
    <location>
        <begin position="44"/>
        <end position="92"/>
    </location>
</feature>
<reference evidence="3" key="1">
    <citation type="journal article" date="2011" name="Plant Physiol.">
        <title>Comprehensive sequence analysis of 24,783 barley full-length cDNAs derived from 12 clone libraries.</title>
        <authorList>
            <person name="Matsumoto T."/>
            <person name="Tanaka T."/>
            <person name="Sakai H."/>
            <person name="Amano N."/>
            <person name="Kanamori H."/>
            <person name="Kurita K."/>
            <person name="Kikuta A."/>
            <person name="Kamiya K."/>
            <person name="Yamamoto M."/>
            <person name="Ikawa H."/>
            <person name="Fujii N."/>
            <person name="Hori K."/>
            <person name="Itoh T."/>
            <person name="Sato K."/>
        </authorList>
    </citation>
    <scope>NUCLEOTIDE SEQUENCE</scope>
    <source>
        <tissue evidence="3">Shoot and root</tissue>
    </source>
</reference>
<dbReference type="InterPro" id="IPR036047">
    <property type="entry name" value="F-box-like_dom_sf"/>
</dbReference>
<proteinExistence type="evidence at transcript level"/>
<dbReference type="InterPro" id="IPR032675">
    <property type="entry name" value="LRR_dom_sf"/>
</dbReference>
<dbReference type="SMART" id="SM00367">
    <property type="entry name" value="LRR_CC"/>
    <property type="match status" value="3"/>
</dbReference>
<organism evidence="3">
    <name type="scientific">Hordeum vulgare subsp. vulgare</name>
    <name type="common">Domesticated barley</name>
    <dbReference type="NCBI Taxonomy" id="112509"/>
    <lineage>
        <taxon>Eukaryota</taxon>
        <taxon>Viridiplantae</taxon>
        <taxon>Streptophyta</taxon>
        <taxon>Embryophyta</taxon>
        <taxon>Tracheophyta</taxon>
        <taxon>Spermatophyta</taxon>
        <taxon>Magnoliopsida</taxon>
        <taxon>Liliopsida</taxon>
        <taxon>Poales</taxon>
        <taxon>Poaceae</taxon>
        <taxon>BOP clade</taxon>
        <taxon>Pooideae</taxon>
        <taxon>Triticodae</taxon>
        <taxon>Triticeae</taxon>
        <taxon>Hordeinae</taxon>
        <taxon>Hordeum</taxon>
    </lineage>
</organism>
<evidence type="ECO:0000256" key="1">
    <source>
        <dbReference type="SAM" id="MobiDB-lite"/>
    </source>
</evidence>
<dbReference type="InterPro" id="IPR006553">
    <property type="entry name" value="Leu-rich_rpt_Cys-con_subtyp"/>
</dbReference>
<dbReference type="FunFam" id="3.80.10.10:FF:000902">
    <property type="entry name" value="F-box protein SKIP19"/>
    <property type="match status" value="1"/>
</dbReference>
<dbReference type="SUPFAM" id="SSF52047">
    <property type="entry name" value="RNI-like"/>
    <property type="match status" value="1"/>
</dbReference>
<dbReference type="InterPro" id="IPR001810">
    <property type="entry name" value="F-box_dom"/>
</dbReference>
<dbReference type="EMBL" id="AK364644">
    <property type="protein sequence ID" value="BAJ95847.1"/>
    <property type="molecule type" value="mRNA"/>
</dbReference>
<dbReference type="PANTHER" id="PTHR38926">
    <property type="entry name" value="F-BOX DOMAIN CONTAINING PROTEIN, EXPRESSED"/>
    <property type="match status" value="1"/>
</dbReference>
<feature type="region of interest" description="Disordered" evidence="1">
    <location>
        <begin position="1"/>
        <end position="39"/>
    </location>
</feature>
<dbReference type="SUPFAM" id="SSF81383">
    <property type="entry name" value="F-box domain"/>
    <property type="match status" value="1"/>
</dbReference>
<evidence type="ECO:0000313" key="3">
    <source>
        <dbReference type="EMBL" id="BAJ95847.1"/>
    </source>
</evidence>
<name>F2DL76_HORVV</name>
<feature type="compositionally biased region" description="Pro residues" evidence="1">
    <location>
        <begin position="16"/>
        <end position="33"/>
    </location>
</feature>
<feature type="non-terminal residue" evidence="3">
    <location>
        <position position="1"/>
    </location>
</feature>
<protein>
    <submittedName>
        <fullName evidence="3">Predicted protein</fullName>
    </submittedName>
</protein>
<dbReference type="FunFam" id="1.20.1280.50:FF:000037">
    <property type="entry name" value="F-box protein SKIP19"/>
    <property type="match status" value="1"/>
</dbReference>